<dbReference type="InterPro" id="IPR016580">
    <property type="entry name" value="HUS1"/>
</dbReference>
<evidence type="ECO:0000256" key="9">
    <source>
        <dbReference type="PIRNR" id="PIRNR011312"/>
    </source>
</evidence>
<evidence type="ECO:0000313" key="11">
    <source>
        <dbReference type="Proteomes" id="UP000324632"/>
    </source>
</evidence>
<dbReference type="OrthoDB" id="10063861at2759"/>
<dbReference type="FunFam" id="3.70.10.10:FF:000006">
    <property type="entry name" value="Checkpoint protein"/>
    <property type="match status" value="1"/>
</dbReference>
<evidence type="ECO:0000256" key="3">
    <source>
        <dbReference type="ARBA" id="ARBA00005563"/>
    </source>
</evidence>
<dbReference type="GO" id="GO:0005730">
    <property type="term" value="C:nucleolus"/>
    <property type="evidence" value="ECO:0007669"/>
    <property type="project" value="InterPro"/>
</dbReference>
<dbReference type="GO" id="GO:0005829">
    <property type="term" value="C:cytosol"/>
    <property type="evidence" value="ECO:0007669"/>
    <property type="project" value="UniProtKB-SubCell"/>
</dbReference>
<dbReference type="Gene3D" id="3.70.10.10">
    <property type="match status" value="1"/>
</dbReference>
<dbReference type="PANTHER" id="PTHR12900">
    <property type="entry name" value="MITOTIC AND DNA DAMAGE CHECKPOINT PROTEIN HUS1"/>
    <property type="match status" value="1"/>
</dbReference>
<evidence type="ECO:0000256" key="7">
    <source>
        <dbReference type="ARBA" id="ARBA00055414"/>
    </source>
</evidence>
<evidence type="ECO:0000313" key="10">
    <source>
        <dbReference type="EMBL" id="KAA0705126.1"/>
    </source>
</evidence>
<comment type="caution">
    <text evidence="10">The sequence shown here is derived from an EMBL/GenBank/DDBJ whole genome shotgun (WGS) entry which is preliminary data.</text>
</comment>
<comment type="subcellular location">
    <subcellularLocation>
        <location evidence="2">Cytoplasm</location>
        <location evidence="2">Cytosol</location>
    </subcellularLocation>
    <subcellularLocation>
        <location evidence="1">Nucleus</location>
    </subcellularLocation>
</comment>
<evidence type="ECO:0000256" key="6">
    <source>
        <dbReference type="ARBA" id="ARBA00023242"/>
    </source>
</evidence>
<evidence type="ECO:0000256" key="8">
    <source>
        <dbReference type="ARBA" id="ARBA00061731"/>
    </source>
</evidence>
<proteinExistence type="inferred from homology"/>
<protein>
    <recommendedName>
        <fullName evidence="9">Checkpoint protein</fullName>
    </recommendedName>
</protein>
<keyword evidence="11" id="KW-1185">Reference proteome</keyword>
<dbReference type="GO" id="GO:0033314">
    <property type="term" value="P:mitotic DNA replication checkpoint signaling"/>
    <property type="evidence" value="ECO:0007669"/>
    <property type="project" value="TreeGrafter"/>
</dbReference>
<dbReference type="Pfam" id="PF04005">
    <property type="entry name" value="Hus1"/>
    <property type="match status" value="1"/>
</dbReference>
<dbReference type="GO" id="GO:0006289">
    <property type="term" value="P:nucleotide-excision repair"/>
    <property type="evidence" value="ECO:0007669"/>
    <property type="project" value="TreeGrafter"/>
</dbReference>
<dbReference type="GO" id="GO:0044778">
    <property type="term" value="P:meiotic DNA integrity checkpoint signaling"/>
    <property type="evidence" value="ECO:0007669"/>
    <property type="project" value="TreeGrafter"/>
</dbReference>
<dbReference type="EMBL" id="SOYY01000022">
    <property type="protein sequence ID" value="KAA0705126.1"/>
    <property type="molecule type" value="Genomic_DNA"/>
</dbReference>
<dbReference type="GO" id="GO:0035861">
    <property type="term" value="C:site of double-strand break"/>
    <property type="evidence" value="ECO:0007669"/>
    <property type="project" value="TreeGrafter"/>
</dbReference>
<dbReference type="InterPro" id="IPR046938">
    <property type="entry name" value="DNA_clamp_sf"/>
</dbReference>
<dbReference type="AlphaFoldDB" id="A0A5A9N827"/>
<gene>
    <name evidence="10" type="ORF">E1301_Tti022742</name>
</gene>
<evidence type="ECO:0000256" key="1">
    <source>
        <dbReference type="ARBA" id="ARBA00004123"/>
    </source>
</evidence>
<evidence type="ECO:0000256" key="4">
    <source>
        <dbReference type="ARBA" id="ARBA00022490"/>
    </source>
</evidence>
<dbReference type="Proteomes" id="UP000324632">
    <property type="component" value="Chromosome 22"/>
</dbReference>
<dbReference type="GO" id="GO:0000724">
    <property type="term" value="P:double-strand break repair via homologous recombination"/>
    <property type="evidence" value="ECO:0007669"/>
    <property type="project" value="TreeGrafter"/>
</dbReference>
<reference evidence="10 11" key="1">
    <citation type="journal article" date="2019" name="Mol. Ecol. Resour.">
        <title>Chromosome-level genome assembly of Triplophysa tibetana, a fish adapted to the harsh high-altitude environment of the Tibetan Plateau.</title>
        <authorList>
            <person name="Yang X."/>
            <person name="Liu H."/>
            <person name="Ma Z."/>
            <person name="Zou Y."/>
            <person name="Zou M."/>
            <person name="Mao Y."/>
            <person name="Li X."/>
            <person name="Wang H."/>
            <person name="Chen T."/>
            <person name="Wang W."/>
            <person name="Yang R."/>
        </authorList>
    </citation>
    <scope>NUCLEOTIDE SEQUENCE [LARGE SCALE GENOMIC DNA]</scope>
    <source>
        <strain evidence="10">TTIB1903HZAU</strain>
        <tissue evidence="10">Muscle</tissue>
    </source>
</reference>
<keyword evidence="4" id="KW-0963">Cytoplasm</keyword>
<dbReference type="SUPFAM" id="SSF55979">
    <property type="entry name" value="DNA clamp"/>
    <property type="match status" value="1"/>
</dbReference>
<dbReference type="PANTHER" id="PTHR12900:SF0">
    <property type="entry name" value="CHECKPOINT PROTEIN"/>
    <property type="match status" value="1"/>
</dbReference>
<sequence>MKFRSKIIDVGCLNHFTRVVNTVSKLTKSCVLRLTRDHVYFVLSGKVSTGGVSMWCELLQVNFFDEYQMEGVSADANEIFLEVTPENLSRALKTAQNAKSVKMKLTKKNCPCLTLAAELPSLSSVSRVVTHDIPVDVIPKRLWQDFREPQMPDFDVSIYLPPLKTMKSVVDRMKNLSNYLVMEANLKGEMNLKIETDLVSVTTHFKDLGNPPWGDDGSQTVSQSREDNLMAEVRVDIRKLQQFLTGQQVNPSKAMCNIVHKRILHLIFLHEDVSLQYFIPAVV</sequence>
<accession>A0A5A9N827</accession>
<dbReference type="GO" id="GO:0009314">
    <property type="term" value="P:response to radiation"/>
    <property type="evidence" value="ECO:0007669"/>
    <property type="project" value="UniProtKB-ARBA"/>
</dbReference>
<evidence type="ECO:0000256" key="5">
    <source>
        <dbReference type="ARBA" id="ARBA00022763"/>
    </source>
</evidence>
<comment type="similarity">
    <text evidence="3 9">Belongs to the HUS1 family.</text>
</comment>
<dbReference type="PIRSF" id="PIRSF011312">
    <property type="entry name" value="Cell_cycle_HUS1"/>
    <property type="match status" value="1"/>
</dbReference>
<comment type="function">
    <text evidence="7">Component of the 9-1-1 cell-cycle checkpoint response complex that plays a major role in DNA repair. The 9-1-1 complex is recruited to DNA lesion upon damage by the RAD17-replication factor C (RFC) clamp loader complex. Acts then as a sliding clamp platform on DNA for several proteins involved in long-patch base excision repair (LP-BER). The 9-1-1 complex stimulates DNA polymerase beta (POLB) activity by increasing its affinity for the 3'-OH end of the primer-template and stabilizes POLB to those sites where LP-BER proceeds; endonuclease FEN1 cleavage activity on substrates with double, nick, or gap flaps of distinct sequences and lengths; and DNA ligase I (LIG1) on long-patch base excision repair substrates. The 9-1-1 complex is necessary for the recruitment of RHNO1 to sites of double-stranded breaks (DSB) occurring during the S phase.</text>
</comment>
<keyword evidence="5" id="KW-0227">DNA damage</keyword>
<comment type="subunit">
    <text evidence="8">Component of the toroidal 9-1-1 (RAD9-RAD1-HUS1) complex, composed of RAD9A, RAD1 and HUS1. The 9-1-1 complex associates with LIG1, POLB, FEN1, RAD17, HDAC1, RPA1 and RPA2. The 9-1-1 complex associates with the RAD17-RFC complex. HUS1 interacts with POLB, HDAC1, FEN1, PCNA and RAD9B. HUS1 does not interact with RAD17. Interacts with DNAJC7.</text>
</comment>
<dbReference type="GO" id="GO:0030896">
    <property type="term" value="C:checkpoint clamp complex"/>
    <property type="evidence" value="ECO:0007669"/>
    <property type="project" value="InterPro"/>
</dbReference>
<dbReference type="GO" id="GO:0000723">
    <property type="term" value="P:telomere maintenance"/>
    <property type="evidence" value="ECO:0007669"/>
    <property type="project" value="TreeGrafter"/>
</dbReference>
<dbReference type="InterPro" id="IPR007150">
    <property type="entry name" value="HUS1/Mec3"/>
</dbReference>
<evidence type="ECO:0000256" key="2">
    <source>
        <dbReference type="ARBA" id="ARBA00004514"/>
    </source>
</evidence>
<name>A0A5A9N827_9TELE</name>
<dbReference type="GO" id="GO:0031573">
    <property type="term" value="P:mitotic intra-S DNA damage checkpoint signaling"/>
    <property type="evidence" value="ECO:0007669"/>
    <property type="project" value="TreeGrafter"/>
</dbReference>
<keyword evidence="6" id="KW-0539">Nucleus</keyword>
<organism evidence="10 11">
    <name type="scientific">Triplophysa tibetana</name>
    <dbReference type="NCBI Taxonomy" id="1572043"/>
    <lineage>
        <taxon>Eukaryota</taxon>
        <taxon>Metazoa</taxon>
        <taxon>Chordata</taxon>
        <taxon>Craniata</taxon>
        <taxon>Vertebrata</taxon>
        <taxon>Euteleostomi</taxon>
        <taxon>Actinopterygii</taxon>
        <taxon>Neopterygii</taxon>
        <taxon>Teleostei</taxon>
        <taxon>Ostariophysi</taxon>
        <taxon>Cypriniformes</taxon>
        <taxon>Nemacheilidae</taxon>
        <taxon>Triplophysa</taxon>
    </lineage>
</organism>